<evidence type="ECO:0000259" key="4">
    <source>
        <dbReference type="Pfam" id="PF07687"/>
    </source>
</evidence>
<dbReference type="Proteomes" id="UP000076078">
    <property type="component" value="Unassembled WGS sequence"/>
</dbReference>
<dbReference type="CDD" id="cd05682">
    <property type="entry name" value="M20_dipept_dapE"/>
    <property type="match status" value="1"/>
</dbReference>
<dbReference type="Pfam" id="PF01546">
    <property type="entry name" value="Peptidase_M20"/>
    <property type="match status" value="1"/>
</dbReference>
<evidence type="ECO:0000256" key="3">
    <source>
        <dbReference type="ARBA" id="ARBA00022801"/>
    </source>
</evidence>
<accession>A0A152A2P2</accession>
<dbReference type="GO" id="GO:0006508">
    <property type="term" value="P:proteolysis"/>
    <property type="evidence" value="ECO:0007669"/>
    <property type="project" value="UniProtKB-KW"/>
</dbReference>
<proteinExistence type="predicted"/>
<dbReference type="SUPFAM" id="SSF53187">
    <property type="entry name" value="Zn-dependent exopeptidases"/>
    <property type="match status" value="1"/>
</dbReference>
<dbReference type="AlphaFoldDB" id="A0A152A2P2"/>
<evidence type="ECO:0000256" key="2">
    <source>
        <dbReference type="ARBA" id="ARBA00022723"/>
    </source>
</evidence>
<sequence>MSLDIKKVEDFSKQSWDQNIIPTLSKYIEIPNQSPLYDKEWATNGYTEEAIQLLYKWVIAQNIAGSTCEIKTIGDLSPIIFIVIEATKKTNAKNVLLYGHMDKQPPITDQWTNGLHPYKAIIRDGKLYGRGGADDGYSTFASIEAIQCLKKQGIEHDRYVIIIEGSEESGSIHLPAYIDQLAAEIQTPNLIICLDSGCGNYDQLWVTASLRGVMTGDLTVKVLDEANHSGAASGIVPSSFRIIRQLLSRLEDPETGEVTSKLHVDIPSYRIDQTKLCAQVLGNIVFEEFAWNGQTQPISKDPFQLLINKTWKPTLCTTGVDGIPPISNAGNVMRTSTTLKLSIRLPPSFDSKKAGDIVKEILETNPPYGSTVTFKCDKSASGWDSPAIEPWLEKALQESSQQFFNKPHVYLGEGGTIPFMGMLGAKFPKAQFVITGLLGPGSNAHGPNEFLDIEYAKKLTGAVVYILAAHAALN</sequence>
<reference evidence="5 6" key="1">
    <citation type="submission" date="2015-12" db="EMBL/GenBank/DDBJ databases">
        <title>Dictyostelia acquired genes for synthesis and detection of signals that induce cell-type specialization by lateral gene transfer from prokaryotes.</title>
        <authorList>
            <person name="Gloeckner G."/>
            <person name="Schaap P."/>
        </authorList>
    </citation>
    <scope>NUCLEOTIDE SEQUENCE [LARGE SCALE GENOMIC DNA]</scope>
    <source>
        <strain evidence="5 6">TK</strain>
    </source>
</reference>
<dbReference type="PANTHER" id="PTHR43270">
    <property type="entry name" value="BETA-ALA-HIS DIPEPTIDASE"/>
    <property type="match status" value="1"/>
</dbReference>
<dbReference type="FunCoup" id="A0A152A2P2">
    <property type="interactions" value="205"/>
</dbReference>
<dbReference type="InterPro" id="IPR002933">
    <property type="entry name" value="Peptidase_M20"/>
</dbReference>
<dbReference type="STRING" id="361077.A0A152A2P2"/>
<dbReference type="Pfam" id="PF07687">
    <property type="entry name" value="M20_dimer"/>
    <property type="match status" value="1"/>
</dbReference>
<dbReference type="Gene3D" id="3.40.630.10">
    <property type="entry name" value="Zn peptidases"/>
    <property type="match status" value="1"/>
</dbReference>
<dbReference type="EMBL" id="LODT01000013">
    <property type="protein sequence ID" value="KYR00523.1"/>
    <property type="molecule type" value="Genomic_DNA"/>
</dbReference>
<organism evidence="5 6">
    <name type="scientific">Tieghemostelium lacteum</name>
    <name type="common">Slime mold</name>
    <name type="synonym">Dictyostelium lacteum</name>
    <dbReference type="NCBI Taxonomy" id="361077"/>
    <lineage>
        <taxon>Eukaryota</taxon>
        <taxon>Amoebozoa</taxon>
        <taxon>Evosea</taxon>
        <taxon>Eumycetozoa</taxon>
        <taxon>Dictyostelia</taxon>
        <taxon>Dictyosteliales</taxon>
        <taxon>Raperosteliaceae</taxon>
        <taxon>Tieghemostelium</taxon>
    </lineage>
</organism>
<feature type="domain" description="Peptidase M20 dimerisation" evidence="4">
    <location>
        <begin position="210"/>
        <end position="366"/>
    </location>
</feature>
<dbReference type="PANTHER" id="PTHR43270:SF4">
    <property type="entry name" value="CARNOSINE DIPEPTIDASE 2, ISOFORM A"/>
    <property type="match status" value="1"/>
</dbReference>
<keyword evidence="6" id="KW-1185">Reference proteome</keyword>
<dbReference type="InterPro" id="IPR011650">
    <property type="entry name" value="Peptidase_M20_dimer"/>
</dbReference>
<keyword evidence="3" id="KW-0378">Hydrolase</keyword>
<gene>
    <name evidence="5" type="ORF">DLAC_02534</name>
</gene>
<dbReference type="GO" id="GO:0046872">
    <property type="term" value="F:metal ion binding"/>
    <property type="evidence" value="ECO:0007669"/>
    <property type="project" value="UniProtKB-KW"/>
</dbReference>
<protein>
    <submittedName>
        <fullName evidence="5">Succinyl-diaminopimelate desuccinylase</fullName>
    </submittedName>
</protein>
<dbReference type="GO" id="GO:0008233">
    <property type="term" value="F:peptidase activity"/>
    <property type="evidence" value="ECO:0007669"/>
    <property type="project" value="UniProtKB-KW"/>
</dbReference>
<dbReference type="OMA" id="CNVKFMI"/>
<dbReference type="InterPro" id="IPR051458">
    <property type="entry name" value="Cyt/Met_Dipeptidase"/>
</dbReference>
<dbReference type="OrthoDB" id="7832001at2759"/>
<comment type="caution">
    <text evidence="5">The sequence shown here is derived from an EMBL/GenBank/DDBJ whole genome shotgun (WGS) entry which is preliminary data.</text>
</comment>
<keyword evidence="2" id="KW-0479">Metal-binding</keyword>
<dbReference type="Gene3D" id="3.30.70.360">
    <property type="match status" value="1"/>
</dbReference>
<evidence type="ECO:0000256" key="1">
    <source>
        <dbReference type="ARBA" id="ARBA00022670"/>
    </source>
</evidence>
<dbReference type="InParanoid" id="A0A152A2P2"/>
<evidence type="ECO:0000313" key="6">
    <source>
        <dbReference type="Proteomes" id="UP000076078"/>
    </source>
</evidence>
<keyword evidence="1" id="KW-0645">Protease</keyword>
<evidence type="ECO:0000313" key="5">
    <source>
        <dbReference type="EMBL" id="KYR00523.1"/>
    </source>
</evidence>
<name>A0A152A2P2_TIELA</name>